<protein>
    <submittedName>
        <fullName evidence="1">Uncharacterized protein</fullName>
    </submittedName>
</protein>
<organism evidence="1 2">
    <name type="scientific">Vermiconidia calcicola</name>
    <dbReference type="NCBI Taxonomy" id="1690605"/>
    <lineage>
        <taxon>Eukaryota</taxon>
        <taxon>Fungi</taxon>
        <taxon>Dikarya</taxon>
        <taxon>Ascomycota</taxon>
        <taxon>Pezizomycotina</taxon>
        <taxon>Dothideomycetes</taxon>
        <taxon>Dothideomycetidae</taxon>
        <taxon>Mycosphaerellales</taxon>
        <taxon>Extremaceae</taxon>
        <taxon>Vermiconidia</taxon>
    </lineage>
</organism>
<dbReference type="Proteomes" id="UP001281147">
    <property type="component" value="Unassembled WGS sequence"/>
</dbReference>
<name>A0ACC3NLL8_9PEZI</name>
<sequence>MAPPKKRPRLDQPTELIFDTAARQEYLTGFHKRKLQRIENARDAAMKREKEERVKERRQLRDQRKEDLEKQVAEFNAELRKLNPDISDAEPGADGEQGWVGIEEVAIPAPEVAQDEEYVDEDKYTTVTVDAMDGEDEDEEEAEHARAKEEEAKKARAEAAAKASKKRIWNKDGQTKAKKKKFRYESKAERSATRQKQKSKNHAAKVRRTGDK</sequence>
<comment type="caution">
    <text evidence="1">The sequence shown here is derived from an EMBL/GenBank/DDBJ whole genome shotgun (WGS) entry which is preliminary data.</text>
</comment>
<evidence type="ECO:0000313" key="2">
    <source>
        <dbReference type="Proteomes" id="UP001281147"/>
    </source>
</evidence>
<gene>
    <name evidence="1" type="ORF">LTR37_004836</name>
</gene>
<keyword evidence="2" id="KW-1185">Reference proteome</keyword>
<accession>A0ACC3NLL8</accession>
<proteinExistence type="predicted"/>
<evidence type="ECO:0000313" key="1">
    <source>
        <dbReference type="EMBL" id="KAK3718920.1"/>
    </source>
</evidence>
<dbReference type="EMBL" id="JAUTXU010000029">
    <property type="protein sequence ID" value="KAK3718920.1"/>
    <property type="molecule type" value="Genomic_DNA"/>
</dbReference>
<reference evidence="1" key="1">
    <citation type="submission" date="2023-07" db="EMBL/GenBank/DDBJ databases">
        <title>Black Yeasts Isolated from many extreme environments.</title>
        <authorList>
            <person name="Coleine C."/>
            <person name="Stajich J.E."/>
            <person name="Selbmann L."/>
        </authorList>
    </citation>
    <scope>NUCLEOTIDE SEQUENCE</scope>
    <source>
        <strain evidence="1">CCFEE 5714</strain>
    </source>
</reference>